<dbReference type="OrthoDB" id="1705468at2759"/>
<evidence type="ECO:0000313" key="2">
    <source>
        <dbReference type="EMBL" id="KAE9600960.1"/>
    </source>
</evidence>
<dbReference type="Pfam" id="PF05695">
    <property type="entry name" value="Ycf2"/>
    <property type="match status" value="1"/>
</dbReference>
<gene>
    <name evidence="2" type="ORF">Lalb_Chr13g0292601</name>
</gene>
<feature type="domain" description="Ycf2 N-terminal" evidence="1">
    <location>
        <begin position="2"/>
        <end position="108"/>
    </location>
</feature>
<dbReference type="Proteomes" id="UP000447434">
    <property type="component" value="Chromosome 13"/>
</dbReference>
<dbReference type="InterPro" id="IPR056777">
    <property type="entry name" value="Ycf2_N"/>
</dbReference>
<accession>A0A6A4PHJ9</accession>
<dbReference type="EMBL" id="WOCE01000013">
    <property type="protein sequence ID" value="KAE9600960.1"/>
    <property type="molecule type" value="Genomic_DNA"/>
</dbReference>
<evidence type="ECO:0000259" key="1">
    <source>
        <dbReference type="Pfam" id="PF05695"/>
    </source>
</evidence>
<reference evidence="3" key="1">
    <citation type="journal article" date="2020" name="Nat. Commun.">
        <title>Genome sequence of the cluster root forming white lupin.</title>
        <authorList>
            <person name="Hufnagel B."/>
            <person name="Marques A."/>
            <person name="Soriano A."/>
            <person name="Marques L."/>
            <person name="Divol F."/>
            <person name="Doumas P."/>
            <person name="Sallet E."/>
            <person name="Mancinotti D."/>
            <person name="Carrere S."/>
            <person name="Marande W."/>
            <person name="Arribat S."/>
            <person name="Keller J."/>
            <person name="Huneau C."/>
            <person name="Blein T."/>
            <person name="Aime D."/>
            <person name="Laguerre M."/>
            <person name="Taylor J."/>
            <person name="Schubert V."/>
            <person name="Nelson M."/>
            <person name="Geu-Flores F."/>
            <person name="Crespi M."/>
            <person name="Gallardo-Guerrero K."/>
            <person name="Delaux P.-M."/>
            <person name="Salse J."/>
            <person name="Berges H."/>
            <person name="Guyot R."/>
            <person name="Gouzy J."/>
            <person name="Peret B."/>
        </authorList>
    </citation>
    <scope>NUCLEOTIDE SEQUENCE [LARGE SCALE GENOMIC DNA]</scope>
    <source>
        <strain evidence="3">cv. Amiga</strain>
    </source>
</reference>
<comment type="caution">
    <text evidence="2">The sequence shown here is derived from an EMBL/GenBank/DDBJ whole genome shotgun (WGS) entry which is preliminary data.</text>
</comment>
<sequence>MFFKRDIISPIESYVSNILIPNDFPQSGDEGYNLYKSFRFPIQSDPFVRRAIYSIANISGTPLIEGQIVNFDRTYCQPLSYMNLLDSEGKNLNQYLNFNSNMGLIHTPML</sequence>
<proteinExistence type="predicted"/>
<dbReference type="AlphaFoldDB" id="A0A6A4PHJ9"/>
<protein>
    <submittedName>
        <fullName evidence="2">Protein Ycf2</fullName>
    </submittedName>
</protein>
<organism evidence="2 3">
    <name type="scientific">Lupinus albus</name>
    <name type="common">White lupine</name>
    <name type="synonym">Lupinus termis</name>
    <dbReference type="NCBI Taxonomy" id="3870"/>
    <lineage>
        <taxon>Eukaryota</taxon>
        <taxon>Viridiplantae</taxon>
        <taxon>Streptophyta</taxon>
        <taxon>Embryophyta</taxon>
        <taxon>Tracheophyta</taxon>
        <taxon>Spermatophyta</taxon>
        <taxon>Magnoliopsida</taxon>
        <taxon>eudicotyledons</taxon>
        <taxon>Gunneridae</taxon>
        <taxon>Pentapetalae</taxon>
        <taxon>rosids</taxon>
        <taxon>fabids</taxon>
        <taxon>Fabales</taxon>
        <taxon>Fabaceae</taxon>
        <taxon>Papilionoideae</taxon>
        <taxon>50 kb inversion clade</taxon>
        <taxon>genistoids sensu lato</taxon>
        <taxon>core genistoids</taxon>
        <taxon>Genisteae</taxon>
        <taxon>Lupinus</taxon>
    </lineage>
</organism>
<name>A0A6A4PHJ9_LUPAL</name>
<evidence type="ECO:0000313" key="3">
    <source>
        <dbReference type="Proteomes" id="UP000447434"/>
    </source>
</evidence>
<keyword evidence="3" id="KW-1185">Reference proteome</keyword>